<proteinExistence type="predicted"/>
<organism evidence="2 3">
    <name type="scientific">Penicillium capsulatum</name>
    <dbReference type="NCBI Taxonomy" id="69766"/>
    <lineage>
        <taxon>Eukaryota</taxon>
        <taxon>Fungi</taxon>
        <taxon>Dikarya</taxon>
        <taxon>Ascomycota</taxon>
        <taxon>Pezizomycotina</taxon>
        <taxon>Eurotiomycetes</taxon>
        <taxon>Eurotiomycetidae</taxon>
        <taxon>Eurotiales</taxon>
        <taxon>Aspergillaceae</taxon>
        <taxon>Penicillium</taxon>
    </lineage>
</organism>
<dbReference type="EMBL" id="JAPQKO010000003">
    <property type="protein sequence ID" value="KAJ5173246.1"/>
    <property type="molecule type" value="Genomic_DNA"/>
</dbReference>
<evidence type="ECO:0000313" key="2">
    <source>
        <dbReference type="EMBL" id="KAJ5173246.1"/>
    </source>
</evidence>
<gene>
    <name evidence="2" type="ORF">N7492_005839</name>
</gene>
<dbReference type="Proteomes" id="UP001146351">
    <property type="component" value="Unassembled WGS sequence"/>
</dbReference>
<protein>
    <submittedName>
        <fullName evidence="2">Uncharacterized protein</fullName>
    </submittedName>
</protein>
<feature type="region of interest" description="Disordered" evidence="1">
    <location>
        <begin position="1"/>
        <end position="30"/>
    </location>
</feature>
<dbReference type="AlphaFoldDB" id="A0A9W9LS20"/>
<keyword evidence="3" id="KW-1185">Reference proteome</keyword>
<reference evidence="2" key="1">
    <citation type="submission" date="2022-11" db="EMBL/GenBank/DDBJ databases">
        <authorList>
            <person name="Petersen C."/>
        </authorList>
    </citation>
    <scope>NUCLEOTIDE SEQUENCE</scope>
    <source>
        <strain evidence="2">IBT 21917</strain>
    </source>
</reference>
<evidence type="ECO:0000256" key="1">
    <source>
        <dbReference type="SAM" id="MobiDB-lite"/>
    </source>
</evidence>
<feature type="compositionally biased region" description="Polar residues" evidence="1">
    <location>
        <begin position="1"/>
        <end position="16"/>
    </location>
</feature>
<comment type="caution">
    <text evidence="2">The sequence shown here is derived from an EMBL/GenBank/DDBJ whole genome shotgun (WGS) entry which is preliminary data.</text>
</comment>
<name>A0A9W9LS20_9EURO</name>
<sequence length="152" mass="17226">MVASNLRATTRQTSHVHVQRYGDEDSPDETPELEVHVKSSMIILPERFQNALDRPWVYHLSNHDSHKLRQLENTTNAGTPILCIRVIPPRSPRFLPTTHHNGAEDEPEKLGSFPRIDAVIRRRTELPGFHVRRHAETDRGPAPIGARTIAAV</sequence>
<reference evidence="2" key="2">
    <citation type="journal article" date="2023" name="IMA Fungus">
        <title>Comparative genomic study of the Penicillium genus elucidates a diverse pangenome and 15 lateral gene transfer events.</title>
        <authorList>
            <person name="Petersen C."/>
            <person name="Sorensen T."/>
            <person name="Nielsen M.R."/>
            <person name="Sondergaard T.E."/>
            <person name="Sorensen J.L."/>
            <person name="Fitzpatrick D.A."/>
            <person name="Frisvad J.C."/>
            <person name="Nielsen K.L."/>
        </authorList>
    </citation>
    <scope>NUCLEOTIDE SEQUENCE</scope>
    <source>
        <strain evidence="2">IBT 21917</strain>
    </source>
</reference>
<evidence type="ECO:0000313" key="3">
    <source>
        <dbReference type="Proteomes" id="UP001146351"/>
    </source>
</evidence>
<accession>A0A9W9LS20</accession>